<organism evidence="3 4">
    <name type="scientific">Dictyostelium purpureum</name>
    <name type="common">Slime mold</name>
    <dbReference type="NCBI Taxonomy" id="5786"/>
    <lineage>
        <taxon>Eukaryota</taxon>
        <taxon>Amoebozoa</taxon>
        <taxon>Evosea</taxon>
        <taxon>Eumycetozoa</taxon>
        <taxon>Dictyostelia</taxon>
        <taxon>Dictyosteliales</taxon>
        <taxon>Dictyosteliaceae</taxon>
        <taxon>Dictyostelium</taxon>
    </lineage>
</organism>
<keyword evidence="2" id="KW-0378">Hydrolase</keyword>
<evidence type="ECO:0000313" key="4">
    <source>
        <dbReference type="Proteomes" id="UP000001064"/>
    </source>
</evidence>
<dbReference type="OMA" id="HNDRICL"/>
<proteinExistence type="inferred from homology"/>
<gene>
    <name evidence="3" type="ORF">DICPUDRAFT_77884</name>
</gene>
<dbReference type="Pfam" id="PF03265">
    <property type="entry name" value="DNase_II"/>
    <property type="match status" value="2"/>
</dbReference>
<dbReference type="Proteomes" id="UP000001064">
    <property type="component" value="Unassembled WGS sequence"/>
</dbReference>
<dbReference type="RefSeq" id="XP_003287012.1">
    <property type="nucleotide sequence ID" value="XM_003286964.1"/>
</dbReference>
<dbReference type="GO" id="GO:0004531">
    <property type="term" value="F:deoxyribonuclease II activity"/>
    <property type="evidence" value="ECO:0000318"/>
    <property type="project" value="GO_Central"/>
</dbReference>
<reference evidence="4" key="1">
    <citation type="journal article" date="2011" name="Genome Biol.">
        <title>Comparative genomics of the social amoebae Dictyostelium discoideum and Dictyostelium purpureum.</title>
        <authorList>
            <consortium name="US DOE Joint Genome Institute (JGI-PGF)"/>
            <person name="Sucgang R."/>
            <person name="Kuo A."/>
            <person name="Tian X."/>
            <person name="Salerno W."/>
            <person name="Parikh A."/>
            <person name="Feasley C.L."/>
            <person name="Dalin E."/>
            <person name="Tu H."/>
            <person name="Huang E."/>
            <person name="Barry K."/>
            <person name="Lindquist E."/>
            <person name="Shapiro H."/>
            <person name="Bruce D."/>
            <person name="Schmutz J."/>
            <person name="Salamov A."/>
            <person name="Fey P."/>
            <person name="Gaudet P."/>
            <person name="Anjard C."/>
            <person name="Babu M.M."/>
            <person name="Basu S."/>
            <person name="Bushmanova Y."/>
            <person name="van der Wel H."/>
            <person name="Katoh-Kurasawa M."/>
            <person name="Dinh C."/>
            <person name="Coutinho P.M."/>
            <person name="Saito T."/>
            <person name="Elias M."/>
            <person name="Schaap P."/>
            <person name="Kay R.R."/>
            <person name="Henrissat B."/>
            <person name="Eichinger L."/>
            <person name="Rivero F."/>
            <person name="Putnam N.H."/>
            <person name="West C.M."/>
            <person name="Loomis W.F."/>
            <person name="Chisholm R.L."/>
            <person name="Shaulsky G."/>
            <person name="Strassmann J.E."/>
            <person name="Queller D.C."/>
            <person name="Kuspa A."/>
            <person name="Grigoriev I.V."/>
        </authorList>
    </citation>
    <scope>NUCLEOTIDE SEQUENCE [LARGE SCALE GENOMIC DNA]</scope>
    <source>
        <strain evidence="4">QSDP1</strain>
    </source>
</reference>
<dbReference type="InterPro" id="IPR004947">
    <property type="entry name" value="DNase_II"/>
</dbReference>
<comment type="similarity">
    <text evidence="1">Belongs to the DNase II family.</text>
</comment>
<dbReference type="GeneID" id="10500598"/>
<accession>F0ZHX0</accession>
<protein>
    <submittedName>
        <fullName evidence="3">Uncharacterized protein</fullName>
    </submittedName>
</protein>
<dbReference type="VEuPathDB" id="AmoebaDB:DICPUDRAFT_77884"/>
<dbReference type="PANTHER" id="PTHR10858">
    <property type="entry name" value="DEOXYRIBONUCLEASE II"/>
    <property type="match status" value="1"/>
</dbReference>
<name>F0ZHX0_DICPU</name>
<dbReference type="AlphaFoldDB" id="F0ZHX0"/>
<evidence type="ECO:0000256" key="1">
    <source>
        <dbReference type="ARBA" id="ARBA00007527"/>
    </source>
</evidence>
<dbReference type="FunCoup" id="F0ZHX0">
    <property type="interactions" value="722"/>
</dbReference>
<dbReference type="PANTHER" id="PTHR10858:SF25">
    <property type="entry name" value="DEOXYRIBONUCLEASE II FAMILY PROTEIN"/>
    <property type="match status" value="1"/>
</dbReference>
<dbReference type="GO" id="GO:0006309">
    <property type="term" value="P:apoptotic DNA fragmentation"/>
    <property type="evidence" value="ECO:0000318"/>
    <property type="project" value="GO_Central"/>
</dbReference>
<dbReference type="eggNOG" id="ENOG502RI9M">
    <property type="taxonomic scope" value="Eukaryota"/>
</dbReference>
<keyword evidence="4" id="KW-1185">Reference proteome</keyword>
<sequence length="643" mass="75514">MCLNKNNIPVTSWYIFQNAQDSGSFVWEEGMTSLVSDENIRILENNIPIGSALLSTIKQLNNEKFSHVIYNNDHEKSNEDLHGAHSKGIFIWNEHGAIHIVHSLPNFPQLNFNENDRKVVFTDDPFSRKKTNGVGDMDIKDQHAQNIYCYTMDDGFKTDIYHFLFRINAIVISINGLYLGFSMAGIGSIFEYSTIEIGLQYLRNENIKKDFQSKIDLDFNKEDYINFKKNNKMYNDQLSEKDRKDILSELSTNTKFPLVYLAYNRYYFFQNDYLLYQDYKYHGMAVYSSSEYKKIKPILEELIGPIIKRQSIWDYAVEQLKTSNEEFYLQTQHYDDKLKGLIPVNENPPFKIIQSLNFEKRNLNRNFDHSKQMISKNIFCVGDLNYIDKQNKRGGSIICFENKILSQFFESYVYITQIKNEKDIIYSHVKKTLSLLNAEEFIKKFKFYRDSDNGLIPVNVDIDVHNIFLKETINGISNYKGLLESEVLGNSNFIKNRLITNFKTKICLYPKFNSKNTGINFNINEIFCSGDNYFFLNEHLNWNFFSPYYNNPFNPIKITLDTPFINNLLIHKCLPNNDNPIKLYKMNLSIRDISCNFNNNLVLYQHNDRICLDLLKMCVFKIYGHTSQEIKTISVTNIWNHLV</sequence>
<dbReference type="InParanoid" id="F0ZHX0"/>
<evidence type="ECO:0000256" key="2">
    <source>
        <dbReference type="ARBA" id="ARBA00022801"/>
    </source>
</evidence>
<evidence type="ECO:0000313" key="3">
    <source>
        <dbReference type="EMBL" id="EGC36440.1"/>
    </source>
</evidence>
<dbReference type="EMBL" id="GL871026">
    <property type="protein sequence ID" value="EGC36440.1"/>
    <property type="molecule type" value="Genomic_DNA"/>
</dbReference>
<dbReference type="KEGG" id="dpp:DICPUDRAFT_77884"/>
<dbReference type="OrthoDB" id="24103at2759"/>